<feature type="compositionally biased region" description="Basic and acidic residues" evidence="1">
    <location>
        <begin position="149"/>
        <end position="159"/>
    </location>
</feature>
<keyword evidence="4" id="KW-1185">Reference proteome</keyword>
<proteinExistence type="predicted"/>
<feature type="signal peptide" evidence="2">
    <location>
        <begin position="1"/>
        <end position="25"/>
    </location>
</feature>
<reference evidence="3 4" key="1">
    <citation type="submission" date="2015-08" db="EMBL/GenBank/DDBJ databases">
        <title>Ancestral chromatin configuration constrains chromatin evolution on differentiating sex chromosomes in Drosophila.</title>
        <authorList>
            <person name="Zhou Q."/>
            <person name="Bachtrog D."/>
        </authorList>
    </citation>
    <scope>NUCLEOTIDE SEQUENCE [LARGE SCALE GENOMIC DNA]</scope>
    <source>
        <tissue evidence="3">Whole larvae</tissue>
    </source>
</reference>
<dbReference type="OMA" id="GMDESQF"/>
<organism evidence="3 4">
    <name type="scientific">Drosophila busckii</name>
    <name type="common">Fruit fly</name>
    <dbReference type="NCBI Taxonomy" id="30019"/>
    <lineage>
        <taxon>Eukaryota</taxon>
        <taxon>Metazoa</taxon>
        <taxon>Ecdysozoa</taxon>
        <taxon>Arthropoda</taxon>
        <taxon>Hexapoda</taxon>
        <taxon>Insecta</taxon>
        <taxon>Pterygota</taxon>
        <taxon>Neoptera</taxon>
        <taxon>Endopterygota</taxon>
        <taxon>Diptera</taxon>
        <taxon>Brachycera</taxon>
        <taxon>Muscomorpha</taxon>
        <taxon>Ephydroidea</taxon>
        <taxon>Drosophilidae</taxon>
        <taxon>Drosophila</taxon>
    </lineage>
</organism>
<evidence type="ECO:0000256" key="1">
    <source>
        <dbReference type="SAM" id="MobiDB-lite"/>
    </source>
</evidence>
<evidence type="ECO:0000313" key="4">
    <source>
        <dbReference type="Proteomes" id="UP000494163"/>
    </source>
</evidence>
<feature type="region of interest" description="Disordered" evidence="1">
    <location>
        <begin position="149"/>
        <end position="168"/>
    </location>
</feature>
<name>A0A0M4F609_DROBS</name>
<dbReference type="AlphaFoldDB" id="A0A0M4F609"/>
<keyword evidence="2" id="KW-0732">Signal</keyword>
<evidence type="ECO:0000313" key="3">
    <source>
        <dbReference type="EMBL" id="ALC47412.1"/>
    </source>
</evidence>
<dbReference type="Proteomes" id="UP000494163">
    <property type="component" value="Chromosome 3R"/>
</dbReference>
<feature type="chain" id="PRO_5005794053" evidence="2">
    <location>
        <begin position="26"/>
        <end position="168"/>
    </location>
</feature>
<dbReference type="EMBL" id="CP012526">
    <property type="protein sequence ID" value="ALC47412.1"/>
    <property type="molecule type" value="Genomic_DNA"/>
</dbReference>
<gene>
    <name evidence="3" type="ORF">Dbus_chr3Rg2162</name>
</gene>
<protein>
    <submittedName>
        <fullName evidence="3">CG5391</fullName>
    </submittedName>
</protein>
<sequence>MSTANCFSMLLFGCCFGLLLIAAEAKPRWSRDVRNGLVDLSDLSAAGSELSVAYAPAPQEPMVLNDNYNVIMPDFYDQHPAESMQLQNFANFYEAEMNPGNDLGMDESQFLSSTPVRAPQPVSPQEQRVRKHLSPVDISLEKRAQLNLKKGDTKARGSDFPEWDQFDY</sequence>
<feature type="region of interest" description="Disordered" evidence="1">
    <location>
        <begin position="114"/>
        <end position="136"/>
    </location>
</feature>
<accession>A0A0M4F609</accession>
<evidence type="ECO:0000256" key="2">
    <source>
        <dbReference type="SAM" id="SignalP"/>
    </source>
</evidence>
<dbReference type="OrthoDB" id="8060654at2759"/>